<dbReference type="SUPFAM" id="SSF141868">
    <property type="entry name" value="EAL domain-like"/>
    <property type="match status" value="1"/>
</dbReference>
<feature type="domain" description="GGDEF" evidence="4">
    <location>
        <begin position="290"/>
        <end position="423"/>
    </location>
</feature>
<accession>A0ABT2PJ00</accession>
<dbReference type="PANTHER" id="PTHR44757:SF2">
    <property type="entry name" value="BIOFILM ARCHITECTURE MAINTENANCE PROTEIN MBAA"/>
    <property type="match status" value="1"/>
</dbReference>
<dbReference type="CDD" id="cd00130">
    <property type="entry name" value="PAS"/>
    <property type="match status" value="1"/>
</dbReference>
<feature type="domain" description="EAL" evidence="3">
    <location>
        <begin position="432"/>
        <end position="686"/>
    </location>
</feature>
<dbReference type="InterPro" id="IPR043128">
    <property type="entry name" value="Rev_trsase/Diguanyl_cyclase"/>
</dbReference>
<dbReference type="InterPro" id="IPR000160">
    <property type="entry name" value="GGDEF_dom"/>
</dbReference>
<dbReference type="PROSITE" id="PS50887">
    <property type="entry name" value="GGDEF"/>
    <property type="match status" value="1"/>
</dbReference>
<evidence type="ECO:0000259" key="2">
    <source>
        <dbReference type="PROSITE" id="PS50113"/>
    </source>
</evidence>
<dbReference type="SMART" id="SM00086">
    <property type="entry name" value="PAC"/>
    <property type="match status" value="2"/>
</dbReference>
<dbReference type="NCBIfam" id="TIGR00254">
    <property type="entry name" value="GGDEF"/>
    <property type="match status" value="1"/>
</dbReference>
<evidence type="ECO:0000313" key="6">
    <source>
        <dbReference type="Proteomes" id="UP001525968"/>
    </source>
</evidence>
<dbReference type="PROSITE" id="PS50883">
    <property type="entry name" value="EAL"/>
    <property type="match status" value="1"/>
</dbReference>
<dbReference type="CDD" id="cd01948">
    <property type="entry name" value="EAL"/>
    <property type="match status" value="1"/>
</dbReference>
<dbReference type="NCBIfam" id="TIGR00229">
    <property type="entry name" value="sensory_box"/>
    <property type="match status" value="2"/>
</dbReference>
<protein>
    <submittedName>
        <fullName evidence="5">EAL domain-containing protein</fullName>
    </submittedName>
</protein>
<dbReference type="SMART" id="SM00091">
    <property type="entry name" value="PAS"/>
    <property type="match status" value="2"/>
</dbReference>
<dbReference type="InterPro" id="IPR052155">
    <property type="entry name" value="Biofilm_reg_signaling"/>
</dbReference>
<dbReference type="SUPFAM" id="SSF55785">
    <property type="entry name" value="PYP-like sensor domain (PAS domain)"/>
    <property type="match status" value="2"/>
</dbReference>
<dbReference type="Gene3D" id="3.30.450.20">
    <property type="entry name" value="PAS domain"/>
    <property type="match status" value="2"/>
</dbReference>
<dbReference type="Gene3D" id="3.20.20.450">
    <property type="entry name" value="EAL domain"/>
    <property type="match status" value="1"/>
</dbReference>
<dbReference type="SMART" id="SM00267">
    <property type="entry name" value="GGDEF"/>
    <property type="match status" value="1"/>
</dbReference>
<evidence type="ECO:0000259" key="3">
    <source>
        <dbReference type="PROSITE" id="PS50883"/>
    </source>
</evidence>
<dbReference type="SMART" id="SM00052">
    <property type="entry name" value="EAL"/>
    <property type="match status" value="1"/>
</dbReference>
<gene>
    <name evidence="5" type="ORF">N0K08_07385</name>
</gene>
<dbReference type="Pfam" id="PF08448">
    <property type="entry name" value="PAS_4"/>
    <property type="match status" value="1"/>
</dbReference>
<dbReference type="PROSITE" id="PS50112">
    <property type="entry name" value="PAS"/>
    <property type="match status" value="1"/>
</dbReference>
<evidence type="ECO:0000313" key="5">
    <source>
        <dbReference type="EMBL" id="MCT9810449.1"/>
    </source>
</evidence>
<dbReference type="CDD" id="cd01949">
    <property type="entry name" value="GGDEF"/>
    <property type="match status" value="1"/>
</dbReference>
<evidence type="ECO:0000259" key="4">
    <source>
        <dbReference type="PROSITE" id="PS50887"/>
    </source>
</evidence>
<keyword evidence="6" id="KW-1185">Reference proteome</keyword>
<dbReference type="PANTHER" id="PTHR44757">
    <property type="entry name" value="DIGUANYLATE CYCLASE DGCP"/>
    <property type="match status" value="1"/>
</dbReference>
<dbReference type="EMBL" id="JAODYH010000003">
    <property type="protein sequence ID" value="MCT9810449.1"/>
    <property type="molecule type" value="Genomic_DNA"/>
</dbReference>
<proteinExistence type="predicted"/>
<evidence type="ECO:0000259" key="1">
    <source>
        <dbReference type="PROSITE" id="PS50112"/>
    </source>
</evidence>
<dbReference type="SUPFAM" id="SSF55073">
    <property type="entry name" value="Nucleotide cyclase"/>
    <property type="match status" value="1"/>
</dbReference>
<dbReference type="Proteomes" id="UP001525968">
    <property type="component" value="Unassembled WGS sequence"/>
</dbReference>
<dbReference type="InterPro" id="IPR035919">
    <property type="entry name" value="EAL_sf"/>
</dbReference>
<dbReference type="InterPro" id="IPR001633">
    <property type="entry name" value="EAL_dom"/>
</dbReference>
<reference evidence="5 6" key="1">
    <citation type="submission" date="2022-09" db="EMBL/GenBank/DDBJ databases">
        <title>Draft genome of isolate Be4.</title>
        <authorList>
            <person name="Sanchez-Castro I."/>
            <person name="Martinez-Rodriguez P."/>
            <person name="Descostes M."/>
            <person name="Merroun M."/>
        </authorList>
    </citation>
    <scope>NUCLEOTIDE SEQUENCE [LARGE SCALE GENOMIC DNA]</scope>
    <source>
        <strain evidence="5 6">Be4</strain>
    </source>
</reference>
<dbReference type="InterPro" id="IPR001610">
    <property type="entry name" value="PAC"/>
</dbReference>
<dbReference type="Pfam" id="PF13426">
    <property type="entry name" value="PAS_9"/>
    <property type="match status" value="1"/>
</dbReference>
<feature type="domain" description="PAS" evidence="1">
    <location>
        <begin position="138"/>
        <end position="191"/>
    </location>
</feature>
<feature type="domain" description="PAC" evidence="2">
    <location>
        <begin position="206"/>
        <end position="258"/>
    </location>
</feature>
<sequence length="692" mass="77317">MSASPSEPSPIDSNAMLRLVVDAAPGLMAYFEAGTMRCRFANQGYANYYGLTPSSVLNKLPWEILGQESWQAIAPHIERCLRGEYVCYTRQARSPQGTQREMEVRLTPHLEQGVLRGAVVQVRDLSLDRAVEQQQRESEERMRKFSEATQEAIVLHRNGLIIDANPALLRMTGYSLDELRGQSVINHLGPEYWLPALEAMNSGKDVSYEVTVRHKDGHLIPMELDARAMPMDQGAQDYRLVVLRDITQRHRDRAQMRFLAHHDALTGLPNRLYLTDQLQQLIASAKLHSTHVSVLCLDLDRFTTINDSLGHQAGDQVLCEVAQRLRSCVRSTDLVARAGSDEFIVVLTGGPTRAETEIITRQVTTLLEMPCHVADQQLVIATSIGIAIFPEDGDSAEALLRNAGAARNLAKDSGRNHHQFYTPELEGRASRMLNQEQLLRQAIALGGFELHYQPLVRTDNSALAGFEALVRWRHPQRGLVSPEEFVPFAESRGLITAIDRWVLRQACSQARAWHALGLPRVPVAVNMSALEFRHHNLAAEVATVLAETGLPPQLLHLELTESTLMQSDVQVQHTLRALQQLGVELAIDDFGTGYSSLAYLKRHPIHQLKIDRSFVNDIAESDDDAAIVKAIVQMAHSLRLHTVAEGVETAAQFDRLRELGCELVQGFHIAPPMAAEEARQWQTKYCHARQAQ</sequence>
<dbReference type="RefSeq" id="WP_261499472.1">
    <property type="nucleotide sequence ID" value="NZ_JAODYH010000003.1"/>
</dbReference>
<dbReference type="Gene3D" id="3.30.70.270">
    <property type="match status" value="1"/>
</dbReference>
<dbReference type="InterPro" id="IPR000700">
    <property type="entry name" value="PAS-assoc_C"/>
</dbReference>
<comment type="caution">
    <text evidence="5">The sequence shown here is derived from an EMBL/GenBank/DDBJ whole genome shotgun (WGS) entry which is preliminary data.</text>
</comment>
<dbReference type="Pfam" id="PF00563">
    <property type="entry name" value="EAL"/>
    <property type="match status" value="1"/>
</dbReference>
<dbReference type="InterPro" id="IPR029787">
    <property type="entry name" value="Nucleotide_cyclase"/>
</dbReference>
<dbReference type="PROSITE" id="PS50113">
    <property type="entry name" value="PAC"/>
    <property type="match status" value="1"/>
</dbReference>
<dbReference type="InterPro" id="IPR035965">
    <property type="entry name" value="PAS-like_dom_sf"/>
</dbReference>
<dbReference type="Pfam" id="PF00990">
    <property type="entry name" value="GGDEF"/>
    <property type="match status" value="1"/>
</dbReference>
<dbReference type="InterPro" id="IPR013656">
    <property type="entry name" value="PAS_4"/>
</dbReference>
<organism evidence="5 6">
    <name type="scientific">Acidovorax bellezanensis</name>
    <dbReference type="NCBI Taxonomy" id="2976702"/>
    <lineage>
        <taxon>Bacteria</taxon>
        <taxon>Pseudomonadati</taxon>
        <taxon>Pseudomonadota</taxon>
        <taxon>Betaproteobacteria</taxon>
        <taxon>Burkholderiales</taxon>
        <taxon>Comamonadaceae</taxon>
        <taxon>Acidovorax</taxon>
    </lineage>
</organism>
<name>A0ABT2PJ00_9BURK</name>
<dbReference type="InterPro" id="IPR000014">
    <property type="entry name" value="PAS"/>
</dbReference>